<dbReference type="Pfam" id="PF00672">
    <property type="entry name" value="HAMP"/>
    <property type="match status" value="1"/>
</dbReference>
<dbReference type="STRING" id="199441.BkAM31D_09500"/>
<feature type="transmembrane region" description="Helical" evidence="7">
    <location>
        <begin position="299"/>
        <end position="320"/>
    </location>
</feature>
<keyword evidence="7" id="KW-0812">Transmembrane</keyword>
<dbReference type="EC" id="2.7.13.3" evidence="9"/>
<dbReference type="KEGG" id="bkw:BkAM31D_09500"/>
<dbReference type="Gene3D" id="3.30.565.10">
    <property type="entry name" value="Histidine kinase-like ATPase, C-terminal domain"/>
    <property type="match status" value="1"/>
</dbReference>
<evidence type="ECO:0000256" key="5">
    <source>
        <dbReference type="ARBA" id="ARBA00022777"/>
    </source>
</evidence>
<dbReference type="SMART" id="SM00304">
    <property type="entry name" value="HAMP"/>
    <property type="match status" value="1"/>
</dbReference>
<comment type="subcellular location">
    <subcellularLocation>
        <location evidence="1">Cell membrane</location>
        <topology evidence="1">Multi-pass membrane protein</topology>
    </subcellularLocation>
</comment>
<dbReference type="GO" id="GO:0000155">
    <property type="term" value="F:phosphorelay sensor kinase activity"/>
    <property type="evidence" value="ECO:0007669"/>
    <property type="project" value="InterPro"/>
</dbReference>
<keyword evidence="2" id="KW-1003">Cell membrane</keyword>
<dbReference type="Pfam" id="PF02518">
    <property type="entry name" value="HATPase_c"/>
    <property type="match status" value="1"/>
</dbReference>
<dbReference type="Gene3D" id="6.10.340.10">
    <property type="match status" value="1"/>
</dbReference>
<sequence length="602" mass="70149">MKSIQSRLLIMLIMFIILPYFLSVLLIYGYTKKNVERYELASSHDQMQEVSEHLEQYFQDMIHLPYMLYRNPDLFRISDDDVEDSVYSNPLIIEKALKTFYLMRREIRQVRYYIANEENSFSVYNAMISARKHQPDLLKQNSIHDLVNSEENFVIEPPHQIENYTDAAIIPQSDKTMVLTIHHKIMDVLSNELLGIITVDIDMDEYIRISNRLIQGGEESAFLMDSDGLIIYASDQDLIGKPMPTELRSQINQEEIYSDDGDIILSKTLSGPLDQWELVKITPSEFLFNEVRQTAHTNIIVGVGVVFLGLLMVVIISYKITRPIKLLSRKVRRIEGENMDKDVLFDDQREDEIGHLEKHIKGMMDRINLHIEREYKLEIENRKNQFKALKSQVNPHFLYNSLQSIGAVALRSNSPDVYKYVTSLSRMMRYSIRADQWVTVQSEVDYIKAYLDLQMERFRTSLSYSIDIHETILDIRVPSMILQPLVENFFKHCYEEGVYDAHLHVYGEVREEYLYLVVENDGPSLTDEELVALREKFYTTGDEEIDSHEHIGLKNIHERLVLNYGPRAGLEIDTKQGQGFSVRLKIPIRAKEDEKHESSIGG</sequence>
<dbReference type="RefSeq" id="WP_066151835.1">
    <property type="nucleotide sequence ID" value="NZ_CP020814.1"/>
</dbReference>
<dbReference type="InterPro" id="IPR036890">
    <property type="entry name" value="HATPase_C_sf"/>
</dbReference>
<evidence type="ECO:0000256" key="3">
    <source>
        <dbReference type="ARBA" id="ARBA00022553"/>
    </source>
</evidence>
<dbReference type="PROSITE" id="PS50885">
    <property type="entry name" value="HAMP"/>
    <property type="match status" value="1"/>
</dbReference>
<dbReference type="SUPFAM" id="SSF158472">
    <property type="entry name" value="HAMP domain-like"/>
    <property type="match status" value="1"/>
</dbReference>
<evidence type="ECO:0000256" key="6">
    <source>
        <dbReference type="ARBA" id="ARBA00023136"/>
    </source>
</evidence>
<evidence type="ECO:0000256" key="7">
    <source>
        <dbReference type="SAM" id="Phobius"/>
    </source>
</evidence>
<proteinExistence type="predicted"/>
<dbReference type="PANTHER" id="PTHR34220:SF7">
    <property type="entry name" value="SENSOR HISTIDINE KINASE YPDA"/>
    <property type="match status" value="1"/>
</dbReference>
<dbReference type="SUPFAM" id="SSF55874">
    <property type="entry name" value="ATPase domain of HSP90 chaperone/DNA topoisomerase II/histidine kinase"/>
    <property type="match status" value="1"/>
</dbReference>
<protein>
    <submittedName>
        <fullName evidence="9">Putative sensor-like histidine kinase</fullName>
        <ecNumber evidence="9">2.7.13.3</ecNumber>
    </submittedName>
</protein>
<evidence type="ECO:0000256" key="4">
    <source>
        <dbReference type="ARBA" id="ARBA00022679"/>
    </source>
</evidence>
<evidence type="ECO:0000256" key="2">
    <source>
        <dbReference type="ARBA" id="ARBA00022475"/>
    </source>
</evidence>
<dbReference type="Proteomes" id="UP000193006">
    <property type="component" value="Chromosome"/>
</dbReference>
<feature type="transmembrane region" description="Helical" evidence="7">
    <location>
        <begin position="7"/>
        <end position="30"/>
    </location>
</feature>
<accession>A0A1X9M9D1</accession>
<dbReference type="CDD" id="cd06225">
    <property type="entry name" value="HAMP"/>
    <property type="match status" value="1"/>
</dbReference>
<dbReference type="AlphaFoldDB" id="A0A1X9M9D1"/>
<evidence type="ECO:0000259" key="8">
    <source>
        <dbReference type="PROSITE" id="PS50885"/>
    </source>
</evidence>
<dbReference type="InterPro" id="IPR003594">
    <property type="entry name" value="HATPase_dom"/>
</dbReference>
<evidence type="ECO:0000313" key="9">
    <source>
        <dbReference type="EMBL" id="ARK30069.1"/>
    </source>
</evidence>
<dbReference type="PANTHER" id="PTHR34220">
    <property type="entry name" value="SENSOR HISTIDINE KINASE YPDA"/>
    <property type="match status" value="1"/>
</dbReference>
<gene>
    <name evidence="9" type="ORF">BkAM31D_09500</name>
</gene>
<evidence type="ECO:0000256" key="1">
    <source>
        <dbReference type="ARBA" id="ARBA00004651"/>
    </source>
</evidence>
<dbReference type="Gene3D" id="3.30.450.20">
    <property type="entry name" value="PAS domain"/>
    <property type="match status" value="1"/>
</dbReference>
<feature type="domain" description="HAMP" evidence="8">
    <location>
        <begin position="318"/>
        <end position="372"/>
    </location>
</feature>
<keyword evidence="7" id="KW-1133">Transmembrane helix</keyword>
<organism evidence="9 10">
    <name type="scientific">Halalkalibacter krulwichiae</name>
    <dbReference type="NCBI Taxonomy" id="199441"/>
    <lineage>
        <taxon>Bacteria</taxon>
        <taxon>Bacillati</taxon>
        <taxon>Bacillota</taxon>
        <taxon>Bacilli</taxon>
        <taxon>Bacillales</taxon>
        <taxon>Bacillaceae</taxon>
        <taxon>Halalkalibacter</taxon>
    </lineage>
</organism>
<keyword evidence="6 7" id="KW-0472">Membrane</keyword>
<keyword evidence="5 9" id="KW-0418">Kinase</keyword>
<keyword evidence="3" id="KW-0597">Phosphoprotein</keyword>
<dbReference type="InterPro" id="IPR010559">
    <property type="entry name" value="Sig_transdc_His_kin_internal"/>
</dbReference>
<dbReference type="Pfam" id="PF06580">
    <property type="entry name" value="His_kinase"/>
    <property type="match status" value="1"/>
</dbReference>
<evidence type="ECO:0000313" key="10">
    <source>
        <dbReference type="Proteomes" id="UP000193006"/>
    </source>
</evidence>
<name>A0A1X9M9D1_9BACI</name>
<dbReference type="InterPro" id="IPR003660">
    <property type="entry name" value="HAMP_dom"/>
</dbReference>
<reference evidence="9 10" key="1">
    <citation type="submission" date="2017-04" db="EMBL/GenBank/DDBJ databases">
        <title>Bacillus krulwichiae AM31D Genome sequencing and assembly.</title>
        <authorList>
            <person name="Krulwich T.A."/>
            <person name="Anastor L."/>
            <person name="Ehrlich R."/>
            <person name="Ehrlich G.D."/>
            <person name="Janto B."/>
        </authorList>
    </citation>
    <scope>NUCLEOTIDE SEQUENCE [LARGE SCALE GENOMIC DNA]</scope>
    <source>
        <strain evidence="9 10">AM31D</strain>
    </source>
</reference>
<keyword evidence="4 9" id="KW-0808">Transferase</keyword>
<keyword evidence="10" id="KW-1185">Reference proteome</keyword>
<dbReference type="GO" id="GO:0005886">
    <property type="term" value="C:plasma membrane"/>
    <property type="evidence" value="ECO:0007669"/>
    <property type="project" value="UniProtKB-SubCell"/>
</dbReference>
<dbReference type="InterPro" id="IPR050640">
    <property type="entry name" value="Bact_2-comp_sensor_kinase"/>
</dbReference>
<dbReference type="EMBL" id="CP020814">
    <property type="protein sequence ID" value="ARK30069.1"/>
    <property type="molecule type" value="Genomic_DNA"/>
</dbReference>